<feature type="domain" description="S-adenosyl-L-homocysteine hydrolase NAD binding" evidence="10">
    <location>
        <begin position="189"/>
        <end position="350"/>
    </location>
</feature>
<protein>
    <recommendedName>
        <fullName evidence="5">Adenosylhomocysteinase</fullName>
        <ecNumber evidence="5">3.13.2.1</ecNumber>
    </recommendedName>
    <alternativeName>
        <fullName evidence="5">S-adenosyl-L-homocysteine hydrolase</fullName>
        <shortName evidence="5">AdoHcyase</shortName>
    </alternativeName>
</protein>
<dbReference type="Gene3D" id="3.40.50.720">
    <property type="entry name" value="NAD(P)-binding Rossmann-like Domain"/>
    <property type="match status" value="1"/>
</dbReference>
<dbReference type="PROSITE" id="PS00739">
    <property type="entry name" value="ADOHCYASE_2"/>
    <property type="match status" value="1"/>
</dbReference>
<dbReference type="Pfam" id="PF05221">
    <property type="entry name" value="AdoHcyase"/>
    <property type="match status" value="2"/>
</dbReference>
<dbReference type="GO" id="GO:0004013">
    <property type="term" value="F:adenosylhomocysteinase activity"/>
    <property type="evidence" value="ECO:0007669"/>
    <property type="project" value="UniProtKB-UniRule"/>
</dbReference>
<evidence type="ECO:0000256" key="3">
    <source>
        <dbReference type="ARBA" id="ARBA00022801"/>
    </source>
</evidence>
<feature type="binding site" evidence="7">
    <location>
        <begin position="220"/>
        <end position="225"/>
    </location>
    <ligand>
        <name>NAD(+)</name>
        <dbReference type="ChEBI" id="CHEBI:57540"/>
    </ligand>
</feature>
<comment type="pathway">
    <text evidence="5 8">Amino-acid biosynthesis; L-homocysteine biosynthesis; L-homocysteine from S-adenosyl-L-homocysteine: step 1/1.</text>
</comment>
<name>A0A455T5V8_9CHLR</name>
<evidence type="ECO:0000256" key="1">
    <source>
        <dbReference type="ARBA" id="ARBA00007122"/>
    </source>
</evidence>
<dbReference type="InterPro" id="IPR015878">
    <property type="entry name" value="Ado_hCys_hydrolase_NAD-bd"/>
</dbReference>
<keyword evidence="3 5" id="KW-0378">Hydrolase</keyword>
<feature type="binding site" evidence="5 6">
    <location>
        <position position="188"/>
    </location>
    <ligand>
        <name>substrate</name>
    </ligand>
</feature>
<dbReference type="PROSITE" id="PS00738">
    <property type="entry name" value="ADOHCYASE_1"/>
    <property type="match status" value="1"/>
</dbReference>
<dbReference type="EMBL" id="AP019377">
    <property type="protein sequence ID" value="BBH95400.1"/>
    <property type="molecule type" value="Genomic_DNA"/>
</dbReference>
<dbReference type="InterPro" id="IPR042172">
    <property type="entry name" value="Adenosylhomocyst_ase-like_sf"/>
</dbReference>
<comment type="catalytic activity">
    <reaction evidence="5 8">
        <text>S-adenosyl-L-homocysteine + H2O = L-homocysteine + adenosine</text>
        <dbReference type="Rhea" id="RHEA:21708"/>
        <dbReference type="ChEBI" id="CHEBI:15377"/>
        <dbReference type="ChEBI" id="CHEBI:16335"/>
        <dbReference type="ChEBI" id="CHEBI:57856"/>
        <dbReference type="ChEBI" id="CHEBI:58199"/>
        <dbReference type="EC" id="3.13.2.1"/>
    </reaction>
</comment>
<keyword evidence="5" id="KW-0963">Cytoplasm</keyword>
<dbReference type="PANTHER" id="PTHR23420">
    <property type="entry name" value="ADENOSYLHOMOCYSTEINASE"/>
    <property type="match status" value="1"/>
</dbReference>
<feature type="binding site" evidence="5 6">
    <location>
        <position position="184"/>
    </location>
    <ligand>
        <name>substrate</name>
    </ligand>
</feature>
<dbReference type="InterPro" id="IPR020082">
    <property type="entry name" value="S-Ado-L-homoCys_hydrolase_CS"/>
</dbReference>
<dbReference type="EC" id="3.13.2.1" evidence="5"/>
<evidence type="ECO:0000256" key="5">
    <source>
        <dbReference type="HAMAP-Rule" id="MF_00563"/>
    </source>
</evidence>
<sequence>MTISTQGDVKDRSLAPRGKERIEWAARDMPVLRLIRERFSQEQPLKGIRMAGCLHITTETANLALTLQAGGADLVLCASNPLSTQDDVAAALVEEYGIPTFAIKGEDEETYYRHIHAALDHRPQLTMDDGCDLVSTLHSSRSDLLGQVIGGMEETTTGVIRLRSMEKQGVLKYPVLAVNESNTKHLFDNRYGTGQSTLDGIIRATNLLLAGRTIVVLGYGWCGRGVAARARGLGANVVVTEVDPIRALEAVMDGFRVLPSLEAAAIGDIFITVTGNLNVIDRHHLERLKDGAVLANSGHFNDEINIPELEKLAVRKRRIRDFVDEYTYADGRQVYLLGEGRLINLAAAEGHPASVMDMSFANQALGAEYMLKHAGELQPRVYTLPLEIDQDIARLKLKAMGVAIDTLTSEQQVYLNSWEAGT</sequence>
<dbReference type="GO" id="GO:0005829">
    <property type="term" value="C:cytosol"/>
    <property type="evidence" value="ECO:0007669"/>
    <property type="project" value="TreeGrafter"/>
</dbReference>
<dbReference type="SUPFAM" id="SSF52283">
    <property type="entry name" value="Formate/glycerate dehydrogenase catalytic domain-like"/>
    <property type="match status" value="1"/>
</dbReference>
<feature type="binding site" evidence="5">
    <location>
        <position position="276"/>
    </location>
    <ligand>
        <name>NAD(+)</name>
        <dbReference type="ChEBI" id="CHEBI:57540"/>
    </ligand>
</feature>
<feature type="binding site" evidence="5 7">
    <location>
        <position position="241"/>
    </location>
    <ligand>
        <name>NAD(+)</name>
        <dbReference type="ChEBI" id="CHEBI:57540"/>
    </ligand>
</feature>
<evidence type="ECO:0000256" key="6">
    <source>
        <dbReference type="PIRSR" id="PIRSR001109-1"/>
    </source>
</evidence>
<keyword evidence="2 5" id="KW-0554">One-carbon metabolism</keyword>
<feature type="binding site" evidence="5 7">
    <location>
        <begin position="297"/>
        <end position="299"/>
    </location>
    <ligand>
        <name>NAD(+)</name>
        <dbReference type="ChEBI" id="CHEBI:57540"/>
    </ligand>
</feature>
<comment type="function">
    <text evidence="5">May play a key role in the regulation of the intracellular concentration of adenosylhomocysteine.</text>
</comment>
<comment type="subcellular location">
    <subcellularLocation>
        <location evidence="5">Cytoplasm</location>
    </subcellularLocation>
</comment>
<dbReference type="GO" id="GO:0006730">
    <property type="term" value="P:one-carbon metabolic process"/>
    <property type="evidence" value="ECO:0007669"/>
    <property type="project" value="UniProtKB-UniRule"/>
</dbReference>
<dbReference type="PANTHER" id="PTHR23420:SF0">
    <property type="entry name" value="ADENOSYLHOMOCYSTEINASE"/>
    <property type="match status" value="1"/>
</dbReference>
<evidence type="ECO:0000256" key="7">
    <source>
        <dbReference type="PIRSR" id="PIRSR001109-2"/>
    </source>
</evidence>
<dbReference type="SUPFAM" id="SSF51735">
    <property type="entry name" value="NAD(P)-binding Rossmann-fold domains"/>
    <property type="match status" value="1"/>
</dbReference>
<evidence type="ECO:0000256" key="9">
    <source>
        <dbReference type="RuleBase" id="RU004166"/>
    </source>
</evidence>
<feature type="binding site" evidence="5">
    <location>
        <begin position="218"/>
        <end position="223"/>
    </location>
    <ligand>
        <name>NAD(+)</name>
        <dbReference type="ChEBI" id="CHEBI:57540"/>
    </ligand>
</feature>
<gene>
    <name evidence="5 11" type="primary">ahcY</name>
    <name evidence="11" type="ORF">KTA_35990</name>
</gene>
<feature type="binding site" evidence="7">
    <location>
        <position position="351"/>
    </location>
    <ligand>
        <name>NAD(+)</name>
        <dbReference type="ChEBI" id="CHEBI:57540"/>
    </ligand>
</feature>
<comment type="similarity">
    <text evidence="1 5 9">Belongs to the adenosylhomocysteinase family.</text>
</comment>
<evidence type="ECO:0000256" key="2">
    <source>
        <dbReference type="ARBA" id="ARBA00022563"/>
    </source>
</evidence>
<feature type="binding site" evidence="5 6">
    <location>
        <position position="57"/>
    </location>
    <ligand>
        <name>substrate</name>
    </ligand>
</feature>
<feature type="binding site" evidence="5">
    <location>
        <position position="189"/>
    </location>
    <ligand>
        <name>NAD(+)</name>
        <dbReference type="ChEBI" id="CHEBI:57540"/>
    </ligand>
</feature>
<feature type="binding site" evidence="5 7">
    <location>
        <position position="344"/>
    </location>
    <ligand>
        <name>NAD(+)</name>
        <dbReference type="ChEBI" id="CHEBI:57540"/>
    </ligand>
</feature>
<evidence type="ECO:0000259" key="10">
    <source>
        <dbReference type="SMART" id="SM00997"/>
    </source>
</evidence>
<dbReference type="SMART" id="SM00996">
    <property type="entry name" value="AdoHcyase"/>
    <property type="match status" value="1"/>
</dbReference>
<evidence type="ECO:0000256" key="8">
    <source>
        <dbReference type="RuleBase" id="RU000548"/>
    </source>
</evidence>
<evidence type="ECO:0000256" key="4">
    <source>
        <dbReference type="ARBA" id="ARBA00023027"/>
    </source>
</evidence>
<evidence type="ECO:0000313" key="11">
    <source>
        <dbReference type="EMBL" id="BBH95400.1"/>
    </source>
</evidence>
<dbReference type="FunFam" id="3.40.50.720:FF:000004">
    <property type="entry name" value="Adenosylhomocysteinase"/>
    <property type="match status" value="1"/>
</dbReference>
<dbReference type="GO" id="GO:0071269">
    <property type="term" value="P:L-homocysteine biosynthetic process"/>
    <property type="evidence" value="ECO:0007669"/>
    <property type="project" value="UniProtKB-UniRule"/>
</dbReference>
<dbReference type="GO" id="GO:0033353">
    <property type="term" value="P:S-adenosylmethionine cycle"/>
    <property type="evidence" value="ECO:0007669"/>
    <property type="project" value="TreeGrafter"/>
</dbReference>
<feature type="binding site" evidence="5 7">
    <location>
        <begin position="155"/>
        <end position="157"/>
    </location>
    <ligand>
        <name>NAD(+)</name>
        <dbReference type="ChEBI" id="CHEBI:57540"/>
    </ligand>
</feature>
<dbReference type="AlphaFoldDB" id="A0A455T5V8"/>
<organism evidence="11">
    <name type="scientific">Thermogemmatispora argillosa</name>
    <dbReference type="NCBI Taxonomy" id="2045280"/>
    <lineage>
        <taxon>Bacteria</taxon>
        <taxon>Bacillati</taxon>
        <taxon>Chloroflexota</taxon>
        <taxon>Ktedonobacteria</taxon>
        <taxon>Thermogemmatisporales</taxon>
        <taxon>Thermogemmatisporaceae</taxon>
        <taxon>Thermogemmatispora</taxon>
    </lineage>
</organism>
<feature type="binding site" evidence="5 6">
    <location>
        <position position="154"/>
    </location>
    <ligand>
        <name>substrate</name>
    </ligand>
</feature>
<comment type="cofactor">
    <cofactor evidence="5 7 8">
        <name>NAD(+)</name>
        <dbReference type="ChEBI" id="CHEBI:57540"/>
    </cofactor>
    <text evidence="5 7 8">Binds 1 NAD(+) per subunit.</text>
</comment>
<dbReference type="NCBIfam" id="NF004005">
    <property type="entry name" value="PRK05476.2-3"/>
    <property type="match status" value="1"/>
</dbReference>
<dbReference type="Pfam" id="PF00670">
    <property type="entry name" value="AdoHcyase_NAD"/>
    <property type="match status" value="1"/>
</dbReference>
<dbReference type="SMART" id="SM00997">
    <property type="entry name" value="AdoHcyase_NAD"/>
    <property type="match status" value="1"/>
</dbReference>
<dbReference type="UniPathway" id="UPA00314">
    <property type="reaction ID" value="UER00076"/>
</dbReference>
<accession>A0A455T5V8</accession>
<feature type="binding site" evidence="5 6">
    <location>
        <position position="129"/>
    </location>
    <ligand>
        <name>substrate</name>
    </ligand>
</feature>
<dbReference type="CDD" id="cd00401">
    <property type="entry name" value="SAHH"/>
    <property type="match status" value="1"/>
</dbReference>
<keyword evidence="4 5" id="KW-0520">NAD</keyword>
<dbReference type="InterPro" id="IPR000043">
    <property type="entry name" value="Adenosylhomocysteinase-like"/>
</dbReference>
<dbReference type="NCBIfam" id="TIGR00936">
    <property type="entry name" value="ahcY"/>
    <property type="match status" value="1"/>
</dbReference>
<dbReference type="Gene3D" id="3.40.50.1480">
    <property type="entry name" value="Adenosylhomocysteinase-like"/>
    <property type="match status" value="1"/>
</dbReference>
<proteinExistence type="inferred from homology"/>
<reference evidence="11" key="1">
    <citation type="submission" date="2018-12" db="EMBL/GenBank/DDBJ databases">
        <title>Novel natural products biosynthetic potential of the class Ktedonobacteria.</title>
        <authorList>
            <person name="Zheng Y."/>
            <person name="Saitou A."/>
            <person name="Wang C.M."/>
            <person name="Toyoda A."/>
            <person name="Minakuchi Y."/>
            <person name="Sekiguchi Y."/>
            <person name="Ueda K."/>
            <person name="Takano H."/>
            <person name="Sakai Y."/>
            <person name="Yokota A."/>
            <person name="Yabe S."/>
        </authorList>
    </citation>
    <scope>NUCLEOTIDE SEQUENCE</scope>
    <source>
        <strain evidence="11">A3-2</strain>
    </source>
</reference>
<dbReference type="HAMAP" id="MF_00563">
    <property type="entry name" value="AdoHcyase"/>
    <property type="match status" value="1"/>
</dbReference>
<dbReference type="PIRSF" id="PIRSF001109">
    <property type="entry name" value="Ad_hcy_hydrolase"/>
    <property type="match status" value="1"/>
</dbReference>
<dbReference type="InterPro" id="IPR036291">
    <property type="entry name" value="NAD(P)-bd_dom_sf"/>
</dbReference>